<name>A0ACB9WW43_CHAAC</name>
<keyword evidence="2" id="KW-1185">Reference proteome</keyword>
<proteinExistence type="predicted"/>
<protein>
    <submittedName>
        <fullName evidence="1">Uncharacterized protein</fullName>
    </submittedName>
</protein>
<dbReference type="Proteomes" id="UP001057452">
    <property type="component" value="Chromosome 11"/>
</dbReference>
<reference evidence="1" key="1">
    <citation type="submission" date="2022-05" db="EMBL/GenBank/DDBJ databases">
        <title>Chromosome-level genome of Chaenocephalus aceratus.</title>
        <authorList>
            <person name="Park H."/>
        </authorList>
    </citation>
    <scope>NUCLEOTIDE SEQUENCE</scope>
    <source>
        <strain evidence="1">KU_202001</strain>
    </source>
</reference>
<organism evidence="1 2">
    <name type="scientific">Chaenocephalus aceratus</name>
    <name type="common">Blackfin icefish</name>
    <name type="synonym">Chaenichthys aceratus</name>
    <dbReference type="NCBI Taxonomy" id="36190"/>
    <lineage>
        <taxon>Eukaryota</taxon>
        <taxon>Metazoa</taxon>
        <taxon>Chordata</taxon>
        <taxon>Craniata</taxon>
        <taxon>Vertebrata</taxon>
        <taxon>Euteleostomi</taxon>
        <taxon>Actinopterygii</taxon>
        <taxon>Neopterygii</taxon>
        <taxon>Teleostei</taxon>
        <taxon>Neoteleostei</taxon>
        <taxon>Acanthomorphata</taxon>
        <taxon>Eupercaria</taxon>
        <taxon>Perciformes</taxon>
        <taxon>Notothenioidei</taxon>
        <taxon>Channichthyidae</taxon>
        <taxon>Chaenocephalus</taxon>
    </lineage>
</organism>
<evidence type="ECO:0000313" key="2">
    <source>
        <dbReference type="Proteomes" id="UP001057452"/>
    </source>
</evidence>
<evidence type="ECO:0000313" key="1">
    <source>
        <dbReference type="EMBL" id="KAI4817948.1"/>
    </source>
</evidence>
<gene>
    <name evidence="1" type="ORF">KUCAC02_011317</name>
</gene>
<comment type="caution">
    <text evidence="1">The sequence shown here is derived from an EMBL/GenBank/DDBJ whole genome shotgun (WGS) entry which is preliminary data.</text>
</comment>
<dbReference type="EMBL" id="CM043795">
    <property type="protein sequence ID" value="KAI4817948.1"/>
    <property type="molecule type" value="Genomic_DNA"/>
</dbReference>
<accession>A0ACB9WW43</accession>
<sequence length="116" mass="13343">MLRASVQSPVVEETEQKAEVTALKMSLAKLGFFFWGFLGVYVTVFRVMACVIWGFVRGDDKDKNSNKHTERMSEKGRETETAGYEKDGDEVMRADSRLRYVQSPARSKKNDNLFFF</sequence>